<evidence type="ECO:0000313" key="3">
    <source>
        <dbReference type="Proteomes" id="UP001521116"/>
    </source>
</evidence>
<keyword evidence="3" id="KW-1185">Reference proteome</keyword>
<organism evidence="2 3">
    <name type="scientific">Neofusicoccum ribis</name>
    <dbReference type="NCBI Taxonomy" id="45134"/>
    <lineage>
        <taxon>Eukaryota</taxon>
        <taxon>Fungi</taxon>
        <taxon>Dikarya</taxon>
        <taxon>Ascomycota</taxon>
        <taxon>Pezizomycotina</taxon>
        <taxon>Dothideomycetes</taxon>
        <taxon>Dothideomycetes incertae sedis</taxon>
        <taxon>Botryosphaeriales</taxon>
        <taxon>Botryosphaeriaceae</taxon>
        <taxon>Neofusicoccum</taxon>
    </lineage>
</organism>
<feature type="compositionally biased region" description="Polar residues" evidence="1">
    <location>
        <begin position="131"/>
        <end position="142"/>
    </location>
</feature>
<dbReference type="CDD" id="cd12148">
    <property type="entry name" value="fungal_TF_MHR"/>
    <property type="match status" value="1"/>
</dbReference>
<comment type="caution">
    <text evidence="2">The sequence shown here is derived from an EMBL/GenBank/DDBJ whole genome shotgun (WGS) entry which is preliminary data.</text>
</comment>
<sequence length="263" mass="28550">MTLHQSIAYPAKQLSRHSATLPSSTSAQTCLAAAKEIIMIAKEYLRASNGITNPQFSFCLFIAGRVLLDPNGNLASRFASRLETAQTNIQKGSHDKSKSILDIREPAYSDQTETGDGGEHAGKAGRHGDTPSYQDQQKNAANQLVEPTDGGFLPSTGFPQQMADNGQSPDSISLAFPPLPLSFQQADFTSGAFSAFNGMAESQAFTSPSGGFNAENSYPELEEFKNMFDDPFQQNFRVSTYSGIQNVDSQEPMVEDRQTDLIM</sequence>
<proteinExistence type="predicted"/>
<dbReference type="Proteomes" id="UP001521116">
    <property type="component" value="Unassembled WGS sequence"/>
</dbReference>
<protein>
    <submittedName>
        <fullName evidence="2">Uncharacterized protein</fullName>
    </submittedName>
</protein>
<accession>A0ABR3SUD9</accession>
<name>A0ABR3SUD9_9PEZI</name>
<evidence type="ECO:0000313" key="2">
    <source>
        <dbReference type="EMBL" id="KAL1629886.1"/>
    </source>
</evidence>
<feature type="compositionally biased region" description="Basic and acidic residues" evidence="1">
    <location>
        <begin position="117"/>
        <end position="129"/>
    </location>
</feature>
<evidence type="ECO:0000256" key="1">
    <source>
        <dbReference type="SAM" id="MobiDB-lite"/>
    </source>
</evidence>
<feature type="region of interest" description="Disordered" evidence="1">
    <location>
        <begin position="108"/>
        <end position="171"/>
    </location>
</feature>
<feature type="compositionally biased region" description="Polar residues" evidence="1">
    <location>
        <begin position="157"/>
        <end position="171"/>
    </location>
</feature>
<dbReference type="EMBL" id="JAJVDC020000050">
    <property type="protein sequence ID" value="KAL1629886.1"/>
    <property type="molecule type" value="Genomic_DNA"/>
</dbReference>
<reference evidence="2 3" key="1">
    <citation type="submission" date="2024-02" db="EMBL/GenBank/DDBJ databases">
        <title>De novo assembly and annotation of 12 fungi associated with fruit tree decline syndrome in Ontario, Canada.</title>
        <authorList>
            <person name="Sulman M."/>
            <person name="Ellouze W."/>
            <person name="Ilyukhin E."/>
        </authorList>
    </citation>
    <scope>NUCLEOTIDE SEQUENCE [LARGE SCALE GENOMIC DNA]</scope>
    <source>
        <strain evidence="2 3">M1-105</strain>
    </source>
</reference>
<gene>
    <name evidence="2" type="ORF">SLS56_005155</name>
</gene>